<protein>
    <submittedName>
        <fullName evidence="6">Major capsid protein</fullName>
    </submittedName>
</protein>
<dbReference type="InterPro" id="IPR003514">
    <property type="entry name" value="Microviridae_protein_F"/>
</dbReference>
<evidence type="ECO:0000256" key="1">
    <source>
        <dbReference type="ARBA" id="ARBA00004328"/>
    </source>
</evidence>
<evidence type="ECO:0000256" key="5">
    <source>
        <dbReference type="ARBA" id="ARBA00022844"/>
    </source>
</evidence>
<comment type="similarity">
    <text evidence="2">Belongs to the microviridae F protein family.</text>
</comment>
<organism evidence="6">
    <name type="scientific">Blackfly microvirus SF02</name>
    <dbReference type="NCBI Taxonomy" id="2576452"/>
    <lineage>
        <taxon>Viruses</taxon>
        <taxon>Monodnaviria</taxon>
        <taxon>Sangervirae</taxon>
        <taxon>Phixviricota</taxon>
        <taxon>Malgrandaviricetes</taxon>
        <taxon>Petitvirales</taxon>
        <taxon>Microviridae</taxon>
        <taxon>Microvirus</taxon>
    </lineage>
</organism>
<dbReference type="InterPro" id="IPR037002">
    <property type="entry name" value="Microviridae_protein_F_sf"/>
</dbReference>
<dbReference type="SUPFAM" id="SSF88645">
    <property type="entry name" value="ssDNA viruses"/>
    <property type="match status" value="1"/>
</dbReference>
<keyword evidence="5" id="KW-0946">Virion</keyword>
<dbReference type="Gene3D" id="2.60.169.10">
    <property type="entry name" value="Microviridae F protein"/>
    <property type="match status" value="2"/>
</dbReference>
<keyword evidence="3" id="KW-1140">T=1 icosahedral capsid protein</keyword>
<dbReference type="Proteomes" id="UP000323353">
    <property type="component" value="Segment"/>
</dbReference>
<accession>A0A4P8PK19</accession>
<reference evidence="6" key="1">
    <citation type="submission" date="2018-12" db="EMBL/GenBank/DDBJ databases">
        <title>Singled stranded DNA viruses identified in blackflies (Austrosimulium ungulatum) sampled in New Zealand.</title>
        <authorList>
            <person name="Kraberger S."/>
            <person name="Fontenele R.S."/>
            <person name="Schmidlin K."/>
            <person name="Walters M."/>
            <person name="Varsani A."/>
        </authorList>
    </citation>
    <scope>NUCLEOTIDE SEQUENCE [LARGE SCALE GENOMIC DNA]</scope>
    <source>
        <strain evidence="6">093</strain>
    </source>
</reference>
<dbReference type="InterPro" id="IPR016184">
    <property type="entry name" value="Capsid/spike_ssDNA_virus"/>
</dbReference>
<dbReference type="Pfam" id="PF02305">
    <property type="entry name" value="Phage_F"/>
    <property type="match status" value="1"/>
</dbReference>
<evidence type="ECO:0000256" key="4">
    <source>
        <dbReference type="ARBA" id="ARBA00022561"/>
    </source>
</evidence>
<comment type="subcellular location">
    <subcellularLocation>
        <location evidence="1">Virion</location>
    </subcellularLocation>
</comment>
<dbReference type="EMBL" id="MK249173">
    <property type="protein sequence ID" value="QCQ84821.1"/>
    <property type="molecule type" value="Genomic_DNA"/>
</dbReference>
<name>A0A4P8PK19_9VIRU</name>
<evidence type="ECO:0000313" key="6">
    <source>
        <dbReference type="EMBL" id="QCQ84821.1"/>
    </source>
</evidence>
<evidence type="ECO:0000256" key="2">
    <source>
        <dbReference type="ARBA" id="ARBA00009963"/>
    </source>
</evidence>
<keyword evidence="4" id="KW-0167">Capsid protein</keyword>
<dbReference type="GO" id="GO:0005198">
    <property type="term" value="F:structural molecule activity"/>
    <property type="evidence" value="ECO:0007669"/>
    <property type="project" value="InterPro"/>
</dbReference>
<sequence length="538" mass="58901">MHRNRSVDTHRFAMIPRAEIPRSSFRIQHTHKTTFDSGNLVPIYCDEVLPGDSFNLRMTAFARLATPLFPVMDNLYLDSFFFFVPNRLVWSNWVKFMGQQDNPGDSISFVIPKISSANAGFAVGSLGDYFGLPTVGQVDPGAAIVVSALPFRAYNLIYNEWFRDENLLSASYRTTGDGPDTYTDYPMQRRGKRHDYFTSALPWPQKGGTAVTIPLGTSAPILATPGHAFSPIVKGTVSGVAIAGALSGDGSGFLTSATGPTNVYLDPNNSIYADLSSATAATINQLRQSFQIQKLLERDARGGTRYTEIVRSHFGVVSPDARLQRPEYLGGGSVPIVINPIAQTSATNITGGTAPLGTLASMGTSLANGHGFSQSFTEHGYIIGLVSVRADLTYQQGIRRMWSRNSRYDFYFPAFAMLGEQTILNKEIYATGIDDDAHDRGVFGYQERWGEYRYNPSQITGLFRSTSIGTIDGWHLAQKFASLPTLGPTFILENPPLARVLAVGSAANGQQLIADMFFDCRAARPMPMYSVPGLIDHF</sequence>
<proteinExistence type="inferred from homology"/>
<dbReference type="GO" id="GO:0039615">
    <property type="term" value="C:T=1 icosahedral viral capsid"/>
    <property type="evidence" value="ECO:0007669"/>
    <property type="project" value="UniProtKB-KW"/>
</dbReference>
<evidence type="ECO:0000256" key="3">
    <source>
        <dbReference type="ARBA" id="ARBA00022431"/>
    </source>
</evidence>